<proteinExistence type="predicted"/>
<dbReference type="Proteomes" id="UP000240490">
    <property type="component" value="Unassembled WGS sequence"/>
</dbReference>
<dbReference type="PANTHER" id="PTHR46623:SF6">
    <property type="entry name" value="ALPHA_BETA-HYDROLASES SUPERFAMILY PROTEIN"/>
    <property type="match status" value="1"/>
</dbReference>
<organism evidence="2 3">
    <name type="scientific">Candidatus Marsarchaeota G2 archaeon ECH_B_SAG-M15</name>
    <dbReference type="NCBI Taxonomy" id="1978162"/>
    <lineage>
        <taxon>Archaea</taxon>
        <taxon>Candidatus Marsarchaeota</taxon>
        <taxon>Candidatus Marsarchaeota group 2</taxon>
    </lineage>
</organism>
<dbReference type="SUPFAM" id="SSF53474">
    <property type="entry name" value="alpha/beta-Hydrolases"/>
    <property type="match status" value="1"/>
</dbReference>
<dbReference type="InterPro" id="IPR051049">
    <property type="entry name" value="Dienelactone_hydrolase-like"/>
</dbReference>
<dbReference type="Pfam" id="PF01738">
    <property type="entry name" value="DLH"/>
    <property type="match status" value="1"/>
</dbReference>
<dbReference type="GO" id="GO:0016787">
    <property type="term" value="F:hydrolase activity"/>
    <property type="evidence" value="ECO:0007669"/>
    <property type="project" value="InterPro"/>
</dbReference>
<evidence type="ECO:0000313" key="2">
    <source>
        <dbReference type="EMBL" id="PSN91229.1"/>
    </source>
</evidence>
<dbReference type="Gene3D" id="3.40.50.1820">
    <property type="entry name" value="alpha/beta hydrolase"/>
    <property type="match status" value="2"/>
</dbReference>
<dbReference type="InterPro" id="IPR002925">
    <property type="entry name" value="Dienelactn_hydro"/>
</dbReference>
<evidence type="ECO:0000259" key="1">
    <source>
        <dbReference type="Pfam" id="PF01738"/>
    </source>
</evidence>
<dbReference type="PANTHER" id="PTHR46623">
    <property type="entry name" value="CARBOXYMETHYLENEBUTENOLIDASE-RELATED"/>
    <property type="match status" value="1"/>
</dbReference>
<evidence type="ECO:0000313" key="3">
    <source>
        <dbReference type="Proteomes" id="UP000240490"/>
    </source>
</evidence>
<name>A0A2R6AXW8_9ARCH</name>
<reference evidence="2 3" key="1">
    <citation type="submission" date="2017-04" db="EMBL/GenBank/DDBJ databases">
        <title>Novel microbial lineages endemic to geothermal iron-oxide mats fill important gaps in the evolutionary history of Archaea.</title>
        <authorList>
            <person name="Jay Z.J."/>
            <person name="Beam J.P."/>
            <person name="Dlakic M."/>
            <person name="Rusch D.B."/>
            <person name="Kozubal M.A."/>
            <person name="Inskeep W.P."/>
        </authorList>
    </citation>
    <scope>NUCLEOTIDE SEQUENCE [LARGE SCALE GENOMIC DNA]</scope>
    <source>
        <strain evidence="2">ECH_B_SAG-M15</strain>
    </source>
</reference>
<accession>A0A2R6AXW8</accession>
<dbReference type="EMBL" id="NEXJ01000053">
    <property type="protein sequence ID" value="PSN91229.1"/>
    <property type="molecule type" value="Genomic_DNA"/>
</dbReference>
<dbReference type="AlphaFoldDB" id="A0A2R6AXW8"/>
<sequence>MSNRIKTESLSYTGRAGPIQAYMSRPDVNESRPAVIVIHEIWGLNNHIRDVADRFAKQGYVALAPHLFSSGYVPQEMLSEENIRATMQFFLSIPPEKQRDMDYVRRELEKLPEDRRRIVQGLMGVIFNLPTDKLTHELVAAVEYLKAKSFVKSDRIGSVGFCFGGGMSVKLACTGQTNACVIFYGENPSPIDRVANIKGPVLGIYGGLDRRINAGLSELVGAMVKYEKDFEMRIYPGAPHAFFNDTNPMNYREAAAKQAWDQTLRFFARSLLQ</sequence>
<dbReference type="InterPro" id="IPR029058">
    <property type="entry name" value="AB_hydrolase_fold"/>
</dbReference>
<protein>
    <recommendedName>
        <fullName evidence="1">Dienelactone hydrolase domain-containing protein</fullName>
    </recommendedName>
</protein>
<gene>
    <name evidence="2" type="ORF">B9Q08_03345</name>
</gene>
<feature type="domain" description="Dienelactone hydrolase" evidence="1">
    <location>
        <begin position="19"/>
        <end position="269"/>
    </location>
</feature>
<comment type="caution">
    <text evidence="2">The sequence shown here is derived from an EMBL/GenBank/DDBJ whole genome shotgun (WGS) entry which is preliminary data.</text>
</comment>